<evidence type="ECO:0000313" key="1">
    <source>
        <dbReference type="EMBL" id="KAI3746466.1"/>
    </source>
</evidence>
<organism evidence="1 2">
    <name type="scientific">Arctium lappa</name>
    <name type="common">Greater burdock</name>
    <name type="synonym">Lappa major</name>
    <dbReference type="NCBI Taxonomy" id="4217"/>
    <lineage>
        <taxon>Eukaryota</taxon>
        <taxon>Viridiplantae</taxon>
        <taxon>Streptophyta</taxon>
        <taxon>Embryophyta</taxon>
        <taxon>Tracheophyta</taxon>
        <taxon>Spermatophyta</taxon>
        <taxon>Magnoliopsida</taxon>
        <taxon>eudicotyledons</taxon>
        <taxon>Gunneridae</taxon>
        <taxon>Pentapetalae</taxon>
        <taxon>asterids</taxon>
        <taxon>campanulids</taxon>
        <taxon>Asterales</taxon>
        <taxon>Asteraceae</taxon>
        <taxon>Carduoideae</taxon>
        <taxon>Cardueae</taxon>
        <taxon>Arctiinae</taxon>
        <taxon>Arctium</taxon>
    </lineage>
</organism>
<evidence type="ECO:0000313" key="2">
    <source>
        <dbReference type="Proteomes" id="UP001055879"/>
    </source>
</evidence>
<proteinExistence type="predicted"/>
<reference evidence="2" key="1">
    <citation type="journal article" date="2022" name="Mol. Ecol. Resour.">
        <title>The genomes of chicory, endive, great burdock and yacon provide insights into Asteraceae palaeo-polyploidization history and plant inulin production.</title>
        <authorList>
            <person name="Fan W."/>
            <person name="Wang S."/>
            <person name="Wang H."/>
            <person name="Wang A."/>
            <person name="Jiang F."/>
            <person name="Liu H."/>
            <person name="Zhao H."/>
            <person name="Xu D."/>
            <person name="Zhang Y."/>
        </authorList>
    </citation>
    <scope>NUCLEOTIDE SEQUENCE [LARGE SCALE GENOMIC DNA]</scope>
    <source>
        <strain evidence="2">cv. Niubang</strain>
    </source>
</reference>
<protein>
    <submittedName>
        <fullName evidence="1">Uncharacterized protein</fullName>
    </submittedName>
</protein>
<sequence>MSKLGISKPFRPLFFSMSALVLSRPAALSEVALVLSTICSLQIEVHRCSGMELIERKNVWRRCSIHDQLFMDYDNPCSLQKDKKKLM</sequence>
<dbReference type="Proteomes" id="UP001055879">
    <property type="component" value="Linkage Group LG03"/>
</dbReference>
<keyword evidence="2" id="KW-1185">Reference proteome</keyword>
<dbReference type="EMBL" id="CM042049">
    <property type="protein sequence ID" value="KAI3746466.1"/>
    <property type="molecule type" value="Genomic_DNA"/>
</dbReference>
<reference evidence="1 2" key="2">
    <citation type="journal article" date="2022" name="Mol. Ecol. Resour.">
        <title>The genomes of chicory, endive, great burdock and yacon provide insights into Asteraceae paleo-polyploidization history and plant inulin production.</title>
        <authorList>
            <person name="Fan W."/>
            <person name="Wang S."/>
            <person name="Wang H."/>
            <person name="Wang A."/>
            <person name="Jiang F."/>
            <person name="Liu H."/>
            <person name="Zhao H."/>
            <person name="Xu D."/>
            <person name="Zhang Y."/>
        </authorList>
    </citation>
    <scope>NUCLEOTIDE SEQUENCE [LARGE SCALE GENOMIC DNA]</scope>
    <source>
        <strain evidence="2">cv. Niubang</strain>
    </source>
</reference>
<accession>A0ACB9DJ05</accession>
<comment type="caution">
    <text evidence="1">The sequence shown here is derived from an EMBL/GenBank/DDBJ whole genome shotgun (WGS) entry which is preliminary data.</text>
</comment>
<name>A0ACB9DJ05_ARCLA</name>
<gene>
    <name evidence="1" type="ORF">L6452_08900</name>
</gene>